<keyword evidence="2" id="KW-1185">Reference proteome</keyword>
<sequence>MATLSSYPSTETEYSEDDVPEVSEASDDAEAEVVVYGPADYKDKFDPTEYLNFYYSKRPTMPRAKWSSTVPPTTRTSSTRPSISTSTTATRPCRRARE</sequence>
<evidence type="ECO:0000256" key="1">
    <source>
        <dbReference type="SAM" id="MobiDB-lite"/>
    </source>
</evidence>
<dbReference type="WBParaSite" id="L893_g34052.t1">
    <property type="protein sequence ID" value="L893_g34052.t1"/>
    <property type="gene ID" value="L893_g34052"/>
</dbReference>
<feature type="compositionally biased region" description="Low complexity" evidence="1">
    <location>
        <begin position="67"/>
        <end position="91"/>
    </location>
</feature>
<feature type="region of interest" description="Disordered" evidence="1">
    <location>
        <begin position="63"/>
        <end position="98"/>
    </location>
</feature>
<organism evidence="2 3">
    <name type="scientific">Steinernema glaseri</name>
    <dbReference type="NCBI Taxonomy" id="37863"/>
    <lineage>
        <taxon>Eukaryota</taxon>
        <taxon>Metazoa</taxon>
        <taxon>Ecdysozoa</taxon>
        <taxon>Nematoda</taxon>
        <taxon>Chromadorea</taxon>
        <taxon>Rhabditida</taxon>
        <taxon>Tylenchina</taxon>
        <taxon>Panagrolaimomorpha</taxon>
        <taxon>Strongyloidoidea</taxon>
        <taxon>Steinernematidae</taxon>
        <taxon>Steinernema</taxon>
    </lineage>
</organism>
<reference evidence="3" key="1">
    <citation type="submission" date="2016-11" db="UniProtKB">
        <authorList>
            <consortium name="WormBaseParasite"/>
        </authorList>
    </citation>
    <scope>IDENTIFICATION</scope>
</reference>
<protein>
    <submittedName>
        <fullName evidence="3">Uncharacterized protein</fullName>
    </submittedName>
</protein>
<proteinExistence type="predicted"/>
<feature type="compositionally biased region" description="Low complexity" evidence="1">
    <location>
        <begin position="1"/>
        <end position="12"/>
    </location>
</feature>
<dbReference type="AlphaFoldDB" id="A0A1I8A8Z5"/>
<name>A0A1I8A8Z5_9BILA</name>
<evidence type="ECO:0000313" key="2">
    <source>
        <dbReference type="Proteomes" id="UP000095287"/>
    </source>
</evidence>
<evidence type="ECO:0000313" key="3">
    <source>
        <dbReference type="WBParaSite" id="L893_g34052.t1"/>
    </source>
</evidence>
<feature type="region of interest" description="Disordered" evidence="1">
    <location>
        <begin position="1"/>
        <end position="29"/>
    </location>
</feature>
<dbReference type="Proteomes" id="UP000095287">
    <property type="component" value="Unplaced"/>
</dbReference>
<feature type="compositionally biased region" description="Acidic residues" evidence="1">
    <location>
        <begin position="13"/>
        <end position="29"/>
    </location>
</feature>
<accession>A0A1I8A8Z5</accession>